<sequence>MYYTFLFVTSILFFNLIKQKRIHCCPHPVEYLSAVFERYVYDYLVKRNMYQTAETFKNETNLQLDPNVASTIDVPEGFLLEWWSFNYDFDFFRAWVEKQEKHGLEAAQGCHASQQAECSMNAEVKNQLPYNFTSVMGDIFKSQRMVTGELPFLSLPSSHHGVSGDLSQLFLPSSHQEASGELSQLFLPSSQQEVSGEFPQLFLPSSHQEELQTSPPRTTNVAKTNGKEVEHFVPNTSKAECAALSEETDPMIENLLNSFWMFEPDQLDLFDKPTLGESSKQMNNLQAGGEGDIAMNDFADFTSPALNDDDNKSETSDCSSHFRIITSDADAVMAPQPESNKET</sequence>
<dbReference type="EMBL" id="JAYMYQ010000011">
    <property type="protein sequence ID" value="KAK7305340.1"/>
    <property type="molecule type" value="Genomic_DNA"/>
</dbReference>
<gene>
    <name evidence="2" type="ORF">VNO77_43245</name>
</gene>
<organism evidence="2 3">
    <name type="scientific">Canavalia gladiata</name>
    <name type="common">Sword bean</name>
    <name type="synonym">Dolichos gladiatus</name>
    <dbReference type="NCBI Taxonomy" id="3824"/>
    <lineage>
        <taxon>Eukaryota</taxon>
        <taxon>Viridiplantae</taxon>
        <taxon>Streptophyta</taxon>
        <taxon>Embryophyta</taxon>
        <taxon>Tracheophyta</taxon>
        <taxon>Spermatophyta</taxon>
        <taxon>Magnoliopsida</taxon>
        <taxon>eudicotyledons</taxon>
        <taxon>Gunneridae</taxon>
        <taxon>Pentapetalae</taxon>
        <taxon>rosids</taxon>
        <taxon>fabids</taxon>
        <taxon>Fabales</taxon>
        <taxon>Fabaceae</taxon>
        <taxon>Papilionoideae</taxon>
        <taxon>50 kb inversion clade</taxon>
        <taxon>NPAAA clade</taxon>
        <taxon>indigoferoid/millettioid clade</taxon>
        <taxon>Phaseoleae</taxon>
        <taxon>Canavalia</taxon>
    </lineage>
</organism>
<evidence type="ECO:0000256" key="1">
    <source>
        <dbReference type="SAM" id="SignalP"/>
    </source>
</evidence>
<dbReference type="Proteomes" id="UP001367508">
    <property type="component" value="Unassembled WGS sequence"/>
</dbReference>
<dbReference type="InterPro" id="IPR006594">
    <property type="entry name" value="LisH"/>
</dbReference>
<dbReference type="PANTHER" id="PTHR44376">
    <property type="entry name" value="TRANSCRIPTIONAL REGULATOR OF FILAMENTOUS GROWTH FLO8"/>
    <property type="match status" value="1"/>
</dbReference>
<dbReference type="Pfam" id="PF08513">
    <property type="entry name" value="LisH"/>
    <property type="match status" value="1"/>
</dbReference>
<evidence type="ECO:0000313" key="3">
    <source>
        <dbReference type="Proteomes" id="UP001367508"/>
    </source>
</evidence>
<proteinExistence type="predicted"/>
<evidence type="ECO:0008006" key="4">
    <source>
        <dbReference type="Google" id="ProtNLM"/>
    </source>
</evidence>
<dbReference type="AlphaFoldDB" id="A0AAN9JTQ1"/>
<feature type="signal peptide" evidence="1">
    <location>
        <begin position="1"/>
        <end position="19"/>
    </location>
</feature>
<keyword evidence="1" id="KW-0732">Signal</keyword>
<accession>A0AAN9JTQ1</accession>
<keyword evidence="3" id="KW-1185">Reference proteome</keyword>
<dbReference type="GO" id="GO:0003714">
    <property type="term" value="F:transcription corepressor activity"/>
    <property type="evidence" value="ECO:0007669"/>
    <property type="project" value="InterPro"/>
</dbReference>
<evidence type="ECO:0000313" key="2">
    <source>
        <dbReference type="EMBL" id="KAK7305340.1"/>
    </source>
</evidence>
<protein>
    <recommendedName>
        <fullName evidence="4">LisH domain-containing protein</fullName>
    </recommendedName>
</protein>
<dbReference type="InterPro" id="IPR044716">
    <property type="entry name" value="LEUNIG-like"/>
</dbReference>
<dbReference type="PROSITE" id="PS50896">
    <property type="entry name" value="LISH"/>
    <property type="match status" value="1"/>
</dbReference>
<comment type="caution">
    <text evidence="2">The sequence shown here is derived from an EMBL/GenBank/DDBJ whole genome shotgun (WGS) entry which is preliminary data.</text>
</comment>
<feature type="chain" id="PRO_5042857174" description="LisH domain-containing protein" evidence="1">
    <location>
        <begin position="20"/>
        <end position="343"/>
    </location>
</feature>
<dbReference type="PANTHER" id="PTHR44376:SF8">
    <property type="entry name" value="TRANSCRIPTIONAL COREPRESSOR LEUNIG-LIKE"/>
    <property type="match status" value="1"/>
</dbReference>
<reference evidence="2 3" key="1">
    <citation type="submission" date="2024-01" db="EMBL/GenBank/DDBJ databases">
        <title>The genomes of 5 underutilized Papilionoideae crops provide insights into root nodulation and disease resistanc.</title>
        <authorList>
            <person name="Jiang F."/>
        </authorList>
    </citation>
    <scope>NUCLEOTIDE SEQUENCE [LARGE SCALE GENOMIC DNA]</scope>
    <source>
        <strain evidence="2">LVBAO_FW01</strain>
        <tissue evidence="2">Leaves</tissue>
    </source>
</reference>
<dbReference type="SMART" id="SM00667">
    <property type="entry name" value="LisH"/>
    <property type="match status" value="1"/>
</dbReference>
<name>A0AAN9JTQ1_CANGL</name>